<protein>
    <submittedName>
        <fullName evidence="2">Uncharacterized protein</fullName>
    </submittedName>
</protein>
<sequence>MTKENLIAMIYDNVNAVIGGGEQLFCMQFPAQPLNQKMYSYDTSSRNSVLTKPYTIAEAEFRLSDQLFDVNTLAASSNGEKLSTNYNTMLNNLIPKLDYLAPFMKDRASMGKWLLEKSSKKDEDGNNLSRIELCKKLYLEYLEAKNNWNKLKDKTFDEYKTKDDLDGYAKWQSSQGLVETEKLNNLYNDVVISGHLHEVLTILGYLNASSIAEELEISKQKIRNSSRLSLDESMIVYPVQFSPNNWFKALTPNVNPQDLTMAVDSIKDIYFDKKRELSRAKSELEQYESIHYSEDEISKLETDINNAKDKLSKAEANIIKQYTQSAFDFAKIVLKAYSLTNGAGLTIEMIKKFGGKESDLPSSQKIIDDISKTQTTQNDLNDAIGNLTALNAKKVQLQSQDYKLKISTLKQRINELEEDLNYYSDLTAATISNDLKYEFKFENAKIEIKKGAEIHPKLKVSYTENNNKNIEFLTSLIENEKVSIKEVKDEKNDKKVIATSYEGKGIALEKVWIERETIVEKLSEEEAELEGLFADVVIKKEVTDSSTDTTKDSSSSSSSTSVNGWFASYKSSSSSSSATSSNNSTFFNSKMEIGFRVAKVSFDRGSWFNPQFFKMSHAFTKLSDIKLSPGLQKKDVLNNTDVFRKYNDDKDYILPAFPVAMVIAKDITIKVSTTKENSSAMNSIVESESSSSGGFLCFSTSRASNSKNASSVAMSGAEGDYFYIKIPGPQILGYYLQMVPSDKEVGKYQPIIKPDGSNEILEALNGFNIEMINNNHPLNVE</sequence>
<organism evidence="2 3">
    <name type="scientific">Myroides odoratus</name>
    <name type="common">Flavobacterium odoratum</name>
    <dbReference type="NCBI Taxonomy" id="256"/>
    <lineage>
        <taxon>Bacteria</taxon>
        <taxon>Pseudomonadati</taxon>
        <taxon>Bacteroidota</taxon>
        <taxon>Flavobacteriia</taxon>
        <taxon>Flavobacteriales</taxon>
        <taxon>Flavobacteriaceae</taxon>
        <taxon>Myroides</taxon>
    </lineage>
</organism>
<name>A0A378RN71_MYROD</name>
<dbReference type="RefSeq" id="WP_115090659.1">
    <property type="nucleotide sequence ID" value="NZ_CP068107.1"/>
</dbReference>
<evidence type="ECO:0000313" key="2">
    <source>
        <dbReference type="EMBL" id="STZ27789.1"/>
    </source>
</evidence>
<feature type="coiled-coil region" evidence="1">
    <location>
        <begin position="270"/>
        <end position="324"/>
    </location>
</feature>
<feature type="coiled-coil region" evidence="1">
    <location>
        <begin position="380"/>
        <end position="426"/>
    </location>
</feature>
<keyword evidence="3" id="KW-1185">Reference proteome</keyword>
<dbReference type="Proteomes" id="UP000255024">
    <property type="component" value="Unassembled WGS sequence"/>
</dbReference>
<gene>
    <name evidence="2" type="ORF">NCTC11179_01325</name>
</gene>
<proteinExistence type="predicted"/>
<reference evidence="2 3" key="1">
    <citation type="submission" date="2018-06" db="EMBL/GenBank/DDBJ databases">
        <authorList>
            <consortium name="Pathogen Informatics"/>
            <person name="Doyle S."/>
        </authorList>
    </citation>
    <scope>NUCLEOTIDE SEQUENCE [LARGE SCALE GENOMIC DNA]</scope>
    <source>
        <strain evidence="2 3">NCTC11179</strain>
    </source>
</reference>
<keyword evidence="1" id="KW-0175">Coiled coil</keyword>
<evidence type="ECO:0000313" key="3">
    <source>
        <dbReference type="Proteomes" id="UP000255024"/>
    </source>
</evidence>
<dbReference type="AlphaFoldDB" id="A0A378RN71"/>
<accession>A0A378RN71</accession>
<evidence type="ECO:0000256" key="1">
    <source>
        <dbReference type="SAM" id="Coils"/>
    </source>
</evidence>
<dbReference type="EMBL" id="UGQL01000001">
    <property type="protein sequence ID" value="STZ27789.1"/>
    <property type="molecule type" value="Genomic_DNA"/>
</dbReference>